<dbReference type="PATRIC" id="fig|512763.3.peg.2032"/>
<proteinExistence type="predicted"/>
<evidence type="ECO:0000313" key="3">
    <source>
        <dbReference type="Proteomes" id="UP000061382"/>
    </source>
</evidence>
<accession>A0A0P0CXJ4</accession>
<feature type="transmembrane region" description="Helical" evidence="1">
    <location>
        <begin position="6"/>
        <end position="28"/>
    </location>
</feature>
<evidence type="ECO:0000313" key="2">
    <source>
        <dbReference type="EMBL" id="ALI99119.1"/>
    </source>
</evidence>
<organism evidence="2 3">
    <name type="scientific">Rufibacter tibetensis</name>
    <dbReference type="NCBI Taxonomy" id="512763"/>
    <lineage>
        <taxon>Bacteria</taxon>
        <taxon>Pseudomonadati</taxon>
        <taxon>Bacteroidota</taxon>
        <taxon>Cytophagia</taxon>
        <taxon>Cytophagales</taxon>
        <taxon>Hymenobacteraceae</taxon>
        <taxon>Rufibacter</taxon>
    </lineage>
</organism>
<gene>
    <name evidence="2" type="ORF">DC20_09200</name>
</gene>
<dbReference type="STRING" id="512763.DC20_09200"/>
<sequence length="158" mass="17458">MEIAILIMLLVVPVCFMLTIVFLLSYLVKRNKSRLKNAAISFAIGVVGPILLIVIEEVFFSYNISDKEEVLVASREASIGGILLKLYADSTFETGGFRQVTSAGKFSLSKDTLFIVSANKTEAGEEFTKRSFLIKDGHLEETTDTGVGYLEIHENTLK</sequence>
<keyword evidence="1" id="KW-0812">Transmembrane</keyword>
<keyword evidence="1" id="KW-1133">Transmembrane helix</keyword>
<evidence type="ECO:0000256" key="1">
    <source>
        <dbReference type="SAM" id="Phobius"/>
    </source>
</evidence>
<feature type="transmembrane region" description="Helical" evidence="1">
    <location>
        <begin position="40"/>
        <end position="62"/>
    </location>
</feature>
<reference evidence="2 3" key="1">
    <citation type="submission" date="2015-08" db="EMBL/GenBank/DDBJ databases">
        <title>Complete genome sequence of Rufibacter tibetensis strain 1351t, a radiation-resistant bacterium from tibet plateau.</title>
        <authorList>
            <person name="Dai J."/>
        </authorList>
    </citation>
    <scope>NUCLEOTIDE SEQUENCE [LARGE SCALE GENOMIC DNA]</scope>
    <source>
        <strain evidence="2 3">1351</strain>
    </source>
</reference>
<dbReference type="EMBL" id="CP012643">
    <property type="protein sequence ID" value="ALI99119.1"/>
    <property type="molecule type" value="Genomic_DNA"/>
</dbReference>
<keyword evidence="3" id="KW-1185">Reference proteome</keyword>
<protein>
    <submittedName>
        <fullName evidence="2">Uncharacterized protein</fullName>
    </submittedName>
</protein>
<dbReference type="AlphaFoldDB" id="A0A0P0CXJ4"/>
<name>A0A0P0CXJ4_9BACT</name>
<dbReference type="KEGG" id="rti:DC20_09200"/>
<dbReference type="RefSeq" id="WP_062543566.1">
    <property type="nucleotide sequence ID" value="NZ_CP012643.1"/>
</dbReference>
<dbReference type="OrthoDB" id="1268174at2"/>
<dbReference type="Proteomes" id="UP000061382">
    <property type="component" value="Chromosome"/>
</dbReference>
<keyword evidence="1" id="KW-0472">Membrane</keyword>